<name>E2ANU6_CAMFO</name>
<dbReference type="OMA" id="VETWVIK"/>
<sequence length="497" mass="57701">MEEDRKEKELKRKPGRPGKTEGRVGRERSVSVSSVRRMDEYVKRKEGEGEEEEGKEEDIFKRSRMTERSPVREEGVKKMFRELMEEMREMRRELMEQKEGLSEELKKLKEVMKEREEEWKREREGLRKEIEEIKRKMKGIGKIGGERKEGEEGKKGGRGIKIVGEALEGKIKDLERWRELEERERRRRNVVVKGLEVKVERIEGEVRRIWKELGVGARIEEIKEIGRGNGRERRMAIVRMEDREGKLEVMRRKVGLRGGMVRIGDDDKRRESDAMEAGGLVETWVIKEEWERWKGRVPGEFDWMIQGAEKEGRRGRAKGGLVETWVIKEEWERWKGRVPGEFDWTIQGAEKEGRRGRAKGGIWMGIRRGLEGRKGGVEEKGIMIKEIKWGGEKWKVGTVVRSLPCSVGCIRQPEAFRRPTDDPVQSTGAPVLDRLQPTPGLSSFQSRNPNSRSHGSWTSSRSYGSWMIAVFTAPGQAPYLQHWRTATSATPGRQPFP</sequence>
<dbReference type="Proteomes" id="UP000000311">
    <property type="component" value="Unassembled WGS sequence"/>
</dbReference>
<feature type="region of interest" description="Disordered" evidence="2">
    <location>
        <begin position="414"/>
        <end position="457"/>
    </location>
</feature>
<evidence type="ECO:0000256" key="2">
    <source>
        <dbReference type="SAM" id="MobiDB-lite"/>
    </source>
</evidence>
<feature type="compositionally biased region" description="Basic and acidic residues" evidence="2">
    <location>
        <begin position="57"/>
        <end position="73"/>
    </location>
</feature>
<keyword evidence="1" id="KW-0175">Coiled coil</keyword>
<keyword evidence="4" id="KW-1185">Reference proteome</keyword>
<reference evidence="3 4" key="1">
    <citation type="journal article" date="2010" name="Science">
        <title>Genomic comparison of the ants Camponotus floridanus and Harpegnathos saltator.</title>
        <authorList>
            <person name="Bonasio R."/>
            <person name="Zhang G."/>
            <person name="Ye C."/>
            <person name="Mutti N.S."/>
            <person name="Fang X."/>
            <person name="Qin N."/>
            <person name="Donahue G."/>
            <person name="Yang P."/>
            <person name="Li Q."/>
            <person name="Li C."/>
            <person name="Zhang P."/>
            <person name="Huang Z."/>
            <person name="Berger S.L."/>
            <person name="Reinberg D."/>
            <person name="Wang J."/>
            <person name="Liebig J."/>
        </authorList>
    </citation>
    <scope>NUCLEOTIDE SEQUENCE [LARGE SCALE GENOMIC DNA]</scope>
    <source>
        <strain evidence="4">C129</strain>
    </source>
</reference>
<feature type="compositionally biased region" description="Polar residues" evidence="2">
    <location>
        <begin position="439"/>
        <end position="450"/>
    </location>
</feature>
<accession>E2ANU6</accession>
<dbReference type="AlphaFoldDB" id="E2ANU6"/>
<feature type="region of interest" description="Disordered" evidence="2">
    <location>
        <begin position="1"/>
        <end position="73"/>
    </location>
</feature>
<feature type="compositionally biased region" description="Basic and acidic residues" evidence="2">
    <location>
        <begin position="1"/>
        <end position="29"/>
    </location>
</feature>
<evidence type="ECO:0000313" key="3">
    <source>
        <dbReference type="EMBL" id="EFN64892.1"/>
    </source>
</evidence>
<protein>
    <submittedName>
        <fullName evidence="3">Uncharacterized protein</fullName>
    </submittedName>
</protein>
<dbReference type="EMBL" id="GL441370">
    <property type="protein sequence ID" value="EFN64892.1"/>
    <property type="molecule type" value="Genomic_DNA"/>
</dbReference>
<evidence type="ECO:0000313" key="4">
    <source>
        <dbReference type="Proteomes" id="UP000000311"/>
    </source>
</evidence>
<organism evidence="4">
    <name type="scientific">Camponotus floridanus</name>
    <name type="common">Florida carpenter ant</name>
    <dbReference type="NCBI Taxonomy" id="104421"/>
    <lineage>
        <taxon>Eukaryota</taxon>
        <taxon>Metazoa</taxon>
        <taxon>Ecdysozoa</taxon>
        <taxon>Arthropoda</taxon>
        <taxon>Hexapoda</taxon>
        <taxon>Insecta</taxon>
        <taxon>Pterygota</taxon>
        <taxon>Neoptera</taxon>
        <taxon>Endopterygota</taxon>
        <taxon>Hymenoptera</taxon>
        <taxon>Apocrita</taxon>
        <taxon>Aculeata</taxon>
        <taxon>Formicoidea</taxon>
        <taxon>Formicidae</taxon>
        <taxon>Formicinae</taxon>
        <taxon>Camponotus</taxon>
    </lineage>
</organism>
<gene>
    <name evidence="3" type="ORF">EAG_05339</name>
</gene>
<feature type="compositionally biased region" description="Basic and acidic residues" evidence="2">
    <location>
        <begin position="36"/>
        <end position="47"/>
    </location>
</feature>
<proteinExistence type="predicted"/>
<feature type="coiled-coil region" evidence="1">
    <location>
        <begin position="73"/>
        <end position="136"/>
    </location>
</feature>
<evidence type="ECO:0000256" key="1">
    <source>
        <dbReference type="SAM" id="Coils"/>
    </source>
</evidence>
<dbReference type="InParanoid" id="E2ANU6"/>